<evidence type="ECO:0000256" key="1">
    <source>
        <dbReference type="SAM" id="Phobius"/>
    </source>
</evidence>
<feature type="transmembrane region" description="Helical" evidence="1">
    <location>
        <begin position="62"/>
        <end position="87"/>
    </location>
</feature>
<keyword evidence="1" id="KW-0812">Transmembrane</keyword>
<reference evidence="2 3" key="1">
    <citation type="submission" date="2018-06" db="EMBL/GenBank/DDBJ databases">
        <authorList>
            <consortium name="Pathogen Informatics"/>
            <person name="Doyle S."/>
        </authorList>
    </citation>
    <scope>NUCLEOTIDE SEQUENCE [LARGE SCALE GENOMIC DNA]</scope>
    <source>
        <strain evidence="2 3">NCTC7928</strain>
    </source>
</reference>
<name>A0A376LM29_ECOLX</name>
<dbReference type="EMBL" id="UGAB01000002">
    <property type="protein sequence ID" value="STF45231.1"/>
    <property type="molecule type" value="Genomic_DNA"/>
</dbReference>
<protein>
    <submittedName>
        <fullName evidence="2">Uncharacterized protein</fullName>
    </submittedName>
</protein>
<proteinExistence type="predicted"/>
<organism evidence="2 3">
    <name type="scientific">Escherichia coli</name>
    <dbReference type="NCBI Taxonomy" id="562"/>
    <lineage>
        <taxon>Bacteria</taxon>
        <taxon>Pseudomonadati</taxon>
        <taxon>Pseudomonadota</taxon>
        <taxon>Gammaproteobacteria</taxon>
        <taxon>Enterobacterales</taxon>
        <taxon>Enterobacteriaceae</taxon>
        <taxon>Escherichia</taxon>
    </lineage>
</organism>
<gene>
    <name evidence="2" type="ORF">NCTC7928_05999</name>
</gene>
<dbReference type="AlphaFoldDB" id="A0A376LM29"/>
<sequence length="115" mass="12202">MAGIQVIAGSFPKGWASMGFGTIVFAKKPKQGFPENIVLNLKEELLSIELADSEEESRIGKAAGAGLLGGLIFGGAGLVIGGLLGAADKTKKLSLLRQCLREIGYFWLKQIQKLL</sequence>
<evidence type="ECO:0000313" key="2">
    <source>
        <dbReference type="EMBL" id="STF45231.1"/>
    </source>
</evidence>
<accession>A0A376LM29</accession>
<dbReference type="Proteomes" id="UP000254877">
    <property type="component" value="Unassembled WGS sequence"/>
</dbReference>
<evidence type="ECO:0000313" key="3">
    <source>
        <dbReference type="Proteomes" id="UP000254877"/>
    </source>
</evidence>
<keyword evidence="1" id="KW-1133">Transmembrane helix</keyword>
<keyword evidence="1" id="KW-0472">Membrane</keyword>